<dbReference type="EMBL" id="VSWD01000007">
    <property type="protein sequence ID" value="KAK3098826.1"/>
    <property type="molecule type" value="Genomic_DNA"/>
</dbReference>
<evidence type="ECO:0000313" key="6">
    <source>
        <dbReference type="EMBL" id="KAK3098826.1"/>
    </source>
</evidence>
<dbReference type="PANTHER" id="PTHR12919">
    <property type="entry name" value="30S RIBOSOMAL PROTEIN S16"/>
    <property type="match status" value="1"/>
</dbReference>
<gene>
    <name evidence="6" type="ORF">FSP39_023464</name>
</gene>
<comment type="caution">
    <text evidence="6">The sequence shown here is derived from an EMBL/GenBank/DDBJ whole genome shotgun (WGS) entry which is preliminary data.</text>
</comment>
<evidence type="ECO:0000256" key="3">
    <source>
        <dbReference type="ARBA" id="ARBA00023274"/>
    </source>
</evidence>
<sequence length="64" mass="7444">MGRGPFNSSKKMIRLALHGCTNRPFYHVVLMWNRAPRDGRPLENLGYYDPMSNIHWRESAGIKV</sequence>
<evidence type="ECO:0000313" key="7">
    <source>
        <dbReference type="Proteomes" id="UP001186944"/>
    </source>
</evidence>
<dbReference type="AlphaFoldDB" id="A0AA88Y6H4"/>
<dbReference type="NCBIfam" id="TIGR00002">
    <property type="entry name" value="S16"/>
    <property type="match status" value="1"/>
</dbReference>
<dbReference type="GO" id="GO:0032543">
    <property type="term" value="P:mitochondrial translation"/>
    <property type="evidence" value="ECO:0007669"/>
    <property type="project" value="TreeGrafter"/>
</dbReference>
<evidence type="ECO:0000256" key="1">
    <source>
        <dbReference type="ARBA" id="ARBA00006668"/>
    </source>
</evidence>
<evidence type="ECO:0000256" key="2">
    <source>
        <dbReference type="ARBA" id="ARBA00022980"/>
    </source>
</evidence>
<evidence type="ECO:0000256" key="5">
    <source>
        <dbReference type="ARBA" id="ARBA00035438"/>
    </source>
</evidence>
<dbReference type="InterPro" id="IPR023803">
    <property type="entry name" value="Ribosomal_bS16_dom_sf"/>
</dbReference>
<dbReference type="Proteomes" id="UP001186944">
    <property type="component" value="Unassembled WGS sequence"/>
</dbReference>
<protein>
    <recommendedName>
        <fullName evidence="4">Small ribosomal subunit protein bS16m</fullName>
    </recommendedName>
    <alternativeName>
        <fullName evidence="5">28S ribosomal protein S16, mitochondrial</fullName>
    </alternativeName>
</protein>
<dbReference type="Gene3D" id="3.30.1320.10">
    <property type="match status" value="1"/>
</dbReference>
<accession>A0AA88Y6H4</accession>
<keyword evidence="2" id="KW-0689">Ribosomal protein</keyword>
<dbReference type="PANTHER" id="PTHR12919:SF20">
    <property type="entry name" value="SMALL RIBOSOMAL SUBUNIT PROTEIN BS16M"/>
    <property type="match status" value="1"/>
</dbReference>
<organism evidence="6 7">
    <name type="scientific">Pinctada imbricata</name>
    <name type="common">Atlantic pearl-oyster</name>
    <name type="synonym">Pinctada martensii</name>
    <dbReference type="NCBI Taxonomy" id="66713"/>
    <lineage>
        <taxon>Eukaryota</taxon>
        <taxon>Metazoa</taxon>
        <taxon>Spiralia</taxon>
        <taxon>Lophotrochozoa</taxon>
        <taxon>Mollusca</taxon>
        <taxon>Bivalvia</taxon>
        <taxon>Autobranchia</taxon>
        <taxon>Pteriomorphia</taxon>
        <taxon>Pterioida</taxon>
        <taxon>Pterioidea</taxon>
        <taxon>Pteriidae</taxon>
        <taxon>Pinctada</taxon>
    </lineage>
</organism>
<dbReference type="SUPFAM" id="SSF54565">
    <property type="entry name" value="Ribosomal protein S16"/>
    <property type="match status" value="1"/>
</dbReference>
<dbReference type="Pfam" id="PF00886">
    <property type="entry name" value="Ribosomal_S16"/>
    <property type="match status" value="1"/>
</dbReference>
<reference evidence="6" key="1">
    <citation type="submission" date="2019-08" db="EMBL/GenBank/DDBJ databases">
        <title>The improved chromosome-level genome for the pearl oyster Pinctada fucata martensii using PacBio sequencing and Hi-C.</title>
        <authorList>
            <person name="Zheng Z."/>
        </authorList>
    </citation>
    <scope>NUCLEOTIDE SEQUENCE</scope>
    <source>
        <strain evidence="6">ZZ-2019</strain>
        <tissue evidence="6">Adductor muscle</tissue>
    </source>
</reference>
<keyword evidence="3" id="KW-0687">Ribonucleoprotein</keyword>
<dbReference type="GO" id="GO:0003735">
    <property type="term" value="F:structural constituent of ribosome"/>
    <property type="evidence" value="ECO:0007669"/>
    <property type="project" value="InterPro"/>
</dbReference>
<dbReference type="InterPro" id="IPR000307">
    <property type="entry name" value="Ribosomal_bS16"/>
</dbReference>
<keyword evidence="7" id="KW-1185">Reference proteome</keyword>
<name>A0AA88Y6H4_PINIB</name>
<evidence type="ECO:0000256" key="4">
    <source>
        <dbReference type="ARBA" id="ARBA00035263"/>
    </source>
</evidence>
<dbReference type="GO" id="GO:0005763">
    <property type="term" value="C:mitochondrial small ribosomal subunit"/>
    <property type="evidence" value="ECO:0007669"/>
    <property type="project" value="TreeGrafter"/>
</dbReference>
<proteinExistence type="inferred from homology"/>
<comment type="similarity">
    <text evidence="1">Belongs to the bacterial ribosomal protein bS16 family.</text>
</comment>